<gene>
    <name evidence="7" type="ORF">G3I66_14985</name>
</gene>
<dbReference type="Pfam" id="PF08659">
    <property type="entry name" value="KR"/>
    <property type="match status" value="1"/>
</dbReference>
<dbReference type="CDD" id="cd08956">
    <property type="entry name" value="KR_3_FAS_SDR_x"/>
    <property type="match status" value="1"/>
</dbReference>
<name>A0A6G3TCX1_9ACTN</name>
<dbReference type="Pfam" id="PF00550">
    <property type="entry name" value="PP-binding"/>
    <property type="match status" value="1"/>
</dbReference>
<comment type="caution">
    <text evidence="7">The sequence shown here is derived from an EMBL/GenBank/DDBJ whole genome shotgun (WGS) entry which is preliminary data.</text>
</comment>
<feature type="non-terminal residue" evidence="7">
    <location>
        <position position="1"/>
    </location>
</feature>
<dbReference type="FunFam" id="1.10.1200.10:FF:000007">
    <property type="entry name" value="Probable polyketide synthase pks17"/>
    <property type="match status" value="1"/>
</dbReference>
<dbReference type="SUPFAM" id="SSF51735">
    <property type="entry name" value="NAD(P)-binding Rossmann-fold domains"/>
    <property type="match status" value="2"/>
</dbReference>
<dbReference type="Gene3D" id="1.10.1200.10">
    <property type="entry name" value="ACP-like"/>
    <property type="match status" value="1"/>
</dbReference>
<feature type="domain" description="Carrier" evidence="6">
    <location>
        <begin position="429"/>
        <end position="507"/>
    </location>
</feature>
<dbReference type="InterPro" id="IPR055123">
    <property type="entry name" value="SpnB-like_Rossmann"/>
</dbReference>
<protein>
    <submittedName>
        <fullName evidence="7">SDR family NAD(P)-dependent oxidoreductase</fullName>
    </submittedName>
</protein>
<evidence type="ECO:0000256" key="3">
    <source>
        <dbReference type="ARBA" id="ARBA00022679"/>
    </source>
</evidence>
<dbReference type="SMART" id="SM00823">
    <property type="entry name" value="PKS_PP"/>
    <property type="match status" value="1"/>
</dbReference>
<evidence type="ECO:0000313" key="7">
    <source>
        <dbReference type="EMBL" id="NEC34474.1"/>
    </source>
</evidence>
<dbReference type="InterPro" id="IPR013968">
    <property type="entry name" value="PKS_KR"/>
</dbReference>
<evidence type="ECO:0000256" key="2">
    <source>
        <dbReference type="ARBA" id="ARBA00022553"/>
    </source>
</evidence>
<keyword evidence="1" id="KW-0596">Phosphopantetheine</keyword>
<evidence type="ECO:0000259" key="6">
    <source>
        <dbReference type="PROSITE" id="PS50075"/>
    </source>
</evidence>
<dbReference type="InterPro" id="IPR050091">
    <property type="entry name" value="PKS_NRPS_Biosynth_Enz"/>
</dbReference>
<dbReference type="PANTHER" id="PTHR43775:SF51">
    <property type="entry name" value="INACTIVE PHENOLPHTHIOCEROL SYNTHESIS POLYKETIDE SYNTHASE TYPE I PKS1-RELATED"/>
    <property type="match status" value="1"/>
</dbReference>
<dbReference type="EMBL" id="JAAGMQ010000424">
    <property type="protein sequence ID" value="NEC34474.1"/>
    <property type="molecule type" value="Genomic_DNA"/>
</dbReference>
<organism evidence="7 8">
    <name type="scientific">Streptomyces rubrogriseus</name>
    <dbReference type="NCBI Taxonomy" id="194673"/>
    <lineage>
        <taxon>Bacteria</taxon>
        <taxon>Bacillati</taxon>
        <taxon>Actinomycetota</taxon>
        <taxon>Actinomycetes</taxon>
        <taxon>Kitasatosporales</taxon>
        <taxon>Streptomycetaceae</taxon>
        <taxon>Streptomyces</taxon>
        <taxon>Streptomyces violaceoruber group</taxon>
    </lineage>
</organism>
<keyword evidence="3" id="KW-0808">Transferase</keyword>
<keyword evidence="4" id="KW-0511">Multifunctional enzyme</keyword>
<dbReference type="InterPro" id="IPR036736">
    <property type="entry name" value="ACP-like_sf"/>
</dbReference>
<dbReference type="Proteomes" id="UP000475666">
    <property type="component" value="Unassembled WGS sequence"/>
</dbReference>
<evidence type="ECO:0000313" key="8">
    <source>
        <dbReference type="Proteomes" id="UP000475666"/>
    </source>
</evidence>
<dbReference type="InterPro" id="IPR057326">
    <property type="entry name" value="KR_dom"/>
</dbReference>
<feature type="region of interest" description="Disordered" evidence="5">
    <location>
        <begin position="508"/>
        <end position="538"/>
    </location>
</feature>
<dbReference type="SUPFAM" id="SSF47336">
    <property type="entry name" value="ACP-like"/>
    <property type="match status" value="1"/>
</dbReference>
<dbReference type="InterPro" id="IPR009081">
    <property type="entry name" value="PP-bd_ACP"/>
</dbReference>
<dbReference type="PANTHER" id="PTHR43775">
    <property type="entry name" value="FATTY ACID SYNTHASE"/>
    <property type="match status" value="1"/>
</dbReference>
<dbReference type="GO" id="GO:0017000">
    <property type="term" value="P:antibiotic biosynthetic process"/>
    <property type="evidence" value="ECO:0007669"/>
    <property type="project" value="UniProtKB-ARBA"/>
</dbReference>
<dbReference type="InterPro" id="IPR020806">
    <property type="entry name" value="PKS_PP-bd"/>
</dbReference>
<dbReference type="GO" id="GO:0031177">
    <property type="term" value="F:phosphopantetheine binding"/>
    <property type="evidence" value="ECO:0007669"/>
    <property type="project" value="InterPro"/>
</dbReference>
<reference evidence="7 8" key="1">
    <citation type="submission" date="2020-01" db="EMBL/GenBank/DDBJ databases">
        <title>Insect and environment-associated Actinomycetes.</title>
        <authorList>
            <person name="Currrie C."/>
            <person name="Chevrette M."/>
            <person name="Carlson C."/>
            <person name="Stubbendieck R."/>
            <person name="Wendt-Pienkowski E."/>
        </authorList>
    </citation>
    <scope>NUCLEOTIDE SEQUENCE [LARGE SCALE GENOMIC DNA]</scope>
    <source>
        <strain evidence="7 8">SID7739</strain>
    </source>
</reference>
<accession>A0A6G3TCX1</accession>
<proteinExistence type="predicted"/>
<sequence length="555" mass="58076">GERPDLVSVPLIGEPDESVDGAAVRAAARRMLEVAQTWLADERLADARLVVVTRGAVAAGRDTDVADLAHAGLWGLVRSAQSEHPDLFALLDLDREGPLPGGLGGALLTQEPQLAVRDDEFLAPRLARVGARGARDGSASVRWDPDGTVLITGGTGALGALTARHLATRHGVRSFVLTSRRGADAPGAASLRTELEALGARVAVEACDAADPEALAELLAGVPDDRPLTGVVHTAGVLADGLLESLDGSRLDDVLRPKADAAWNLHRLTRDHELSAFVLFSSVQGLVGGPGQANYAAANVFLDALARHRRAQGLPAVSLDWGLWAEGGMEAALSEEDRARLARSTGMTAIAPRLGVELFDAALQVDEPQLVVARLDAAALRARGADVPPVLRRLVRGRALPAAASGTTAAVSAAPATLAERLAPLSPADRLKELLALVRAEAATVLDHASPQAVDVRRGFKDLGFTSLTSVELRNRLSRRTGLRLPATLVFDHPSPEALAELLGSQLFPEQSPAPEPGPVPEEADAAGSAEADLDQIDDMDVAELVRLAREGLDN</sequence>
<evidence type="ECO:0000256" key="4">
    <source>
        <dbReference type="ARBA" id="ARBA00023268"/>
    </source>
</evidence>
<dbReference type="Pfam" id="PF22953">
    <property type="entry name" value="SpnB_Rossmann"/>
    <property type="match status" value="1"/>
</dbReference>
<dbReference type="GO" id="GO:0004312">
    <property type="term" value="F:fatty acid synthase activity"/>
    <property type="evidence" value="ECO:0007669"/>
    <property type="project" value="TreeGrafter"/>
</dbReference>
<evidence type="ECO:0000256" key="1">
    <source>
        <dbReference type="ARBA" id="ARBA00022450"/>
    </source>
</evidence>
<dbReference type="Gene3D" id="3.40.50.720">
    <property type="entry name" value="NAD(P)-binding Rossmann-like Domain"/>
    <property type="match status" value="1"/>
</dbReference>
<dbReference type="RefSeq" id="WP_164274538.1">
    <property type="nucleotide sequence ID" value="NZ_JAAGMQ010000424.1"/>
</dbReference>
<keyword evidence="2" id="KW-0597">Phosphoprotein</keyword>
<dbReference type="PROSITE" id="PS50075">
    <property type="entry name" value="CARRIER"/>
    <property type="match status" value="1"/>
</dbReference>
<dbReference type="AlphaFoldDB" id="A0A6G3TCX1"/>
<dbReference type="InterPro" id="IPR036291">
    <property type="entry name" value="NAD(P)-bd_dom_sf"/>
</dbReference>
<dbReference type="SMART" id="SM01294">
    <property type="entry name" value="PKS_PP_betabranch"/>
    <property type="match status" value="1"/>
</dbReference>
<dbReference type="GO" id="GO:0006633">
    <property type="term" value="P:fatty acid biosynthetic process"/>
    <property type="evidence" value="ECO:0007669"/>
    <property type="project" value="TreeGrafter"/>
</dbReference>
<evidence type="ECO:0000256" key="5">
    <source>
        <dbReference type="SAM" id="MobiDB-lite"/>
    </source>
</evidence>
<dbReference type="SMART" id="SM00822">
    <property type="entry name" value="PKS_KR"/>
    <property type="match status" value="1"/>
</dbReference>